<name>A0A0A1U625_ENTIV</name>
<dbReference type="AlphaFoldDB" id="A0A0A1U625"/>
<dbReference type="Proteomes" id="UP000014680">
    <property type="component" value="Unassembled WGS sequence"/>
</dbReference>
<dbReference type="RefSeq" id="XP_004254057.1">
    <property type="nucleotide sequence ID" value="XM_004254009.1"/>
</dbReference>
<gene>
    <name evidence="1" type="ORF">EIN_095330</name>
</gene>
<evidence type="ECO:0000313" key="2">
    <source>
        <dbReference type="Proteomes" id="UP000014680"/>
    </source>
</evidence>
<dbReference type="Pfam" id="PF13306">
    <property type="entry name" value="LRR_5"/>
    <property type="match status" value="1"/>
</dbReference>
<protein>
    <recommendedName>
        <fullName evidence="3">Leucine rich repeat containing protein BspA family protein</fullName>
    </recommendedName>
</protein>
<keyword evidence="2" id="KW-1185">Reference proteome</keyword>
<proteinExistence type="predicted"/>
<dbReference type="InterPro" id="IPR026906">
    <property type="entry name" value="LRR_5"/>
</dbReference>
<evidence type="ECO:0008006" key="3">
    <source>
        <dbReference type="Google" id="ProtNLM"/>
    </source>
</evidence>
<reference evidence="1 2" key="1">
    <citation type="submission" date="2012-10" db="EMBL/GenBank/DDBJ databases">
        <authorList>
            <person name="Zafar N."/>
            <person name="Inman J."/>
            <person name="Hall N."/>
            <person name="Lorenzi H."/>
            <person name="Caler E."/>
        </authorList>
    </citation>
    <scope>NUCLEOTIDE SEQUENCE [LARGE SCALE GENOMIC DNA]</scope>
    <source>
        <strain evidence="1 2">IP1</strain>
    </source>
</reference>
<sequence>MKKLDRFHMMIVAQYFLFTQDFVLLQMVCKKYEELLLMYHFNPISNASIFPNIETQHLYSLADKKLPHIMHFIYHYPITYTNYLKRIETIKKDQNEGKKVPQETYLKIAFCREDPFIQKGDVLYIPEGVTHIESVNIQMRTTKIVFPTTAKVICQRAFMYNYSNYVFNEGLLFIEKEAFLGNSLYNITLPKTLINVGSCAFKNCDSLTNITILGKTHFTSCCFQGCKHLKQGDVDKIPRHAMN</sequence>
<accession>A0A0A1U625</accession>
<evidence type="ECO:0000313" key="1">
    <source>
        <dbReference type="EMBL" id="ELP87286.1"/>
    </source>
</evidence>
<dbReference type="VEuPathDB" id="AmoebaDB:EIN_095330"/>
<dbReference type="GeneID" id="14886181"/>
<dbReference type="KEGG" id="eiv:EIN_095330"/>
<dbReference type="Gene3D" id="3.80.10.10">
    <property type="entry name" value="Ribonuclease Inhibitor"/>
    <property type="match status" value="1"/>
</dbReference>
<dbReference type="InterPro" id="IPR032675">
    <property type="entry name" value="LRR_dom_sf"/>
</dbReference>
<organism evidence="1 2">
    <name type="scientific">Entamoeba invadens IP1</name>
    <dbReference type="NCBI Taxonomy" id="370355"/>
    <lineage>
        <taxon>Eukaryota</taxon>
        <taxon>Amoebozoa</taxon>
        <taxon>Evosea</taxon>
        <taxon>Archamoebae</taxon>
        <taxon>Mastigamoebida</taxon>
        <taxon>Entamoebidae</taxon>
        <taxon>Entamoeba</taxon>
    </lineage>
</organism>
<dbReference type="EMBL" id="KB206860">
    <property type="protein sequence ID" value="ELP87286.1"/>
    <property type="molecule type" value="Genomic_DNA"/>
</dbReference>